<keyword evidence="2" id="KW-1185">Reference proteome</keyword>
<proteinExistence type="predicted"/>
<sequence>MDIRDVVTDISQAVPEVRRRMRDAAAKLHEIMANPAYKGCKIEVYGHSLGSMQAQTALADLDDREASRISGAWMYEGPNMYSKLNARQQKRAQSYGSRVHNYIDARDPIIQAGRAGGMAYDDDGKVVGRVQRIQSKNIGNPVKQHVWGGYEWTKDGGLALDSKTISRIRDLRLRKLSRYAKSLQGGNPLSSSQRLFLDAEQALVLVGGGRCERGLVSSGC</sequence>
<organism evidence="1 2">
    <name type="scientific">Parascardovia denticolens DSM 10105 = JCM 12538</name>
    <dbReference type="NCBI Taxonomy" id="864564"/>
    <lineage>
        <taxon>Bacteria</taxon>
        <taxon>Bacillati</taxon>
        <taxon>Actinomycetota</taxon>
        <taxon>Actinomycetes</taxon>
        <taxon>Bifidobacteriales</taxon>
        <taxon>Bifidobacteriaceae</taxon>
        <taxon>Parascardovia</taxon>
    </lineage>
</organism>
<accession>E6K2X0</accession>
<name>E6K2X0_PARDN</name>
<reference evidence="1 2" key="1">
    <citation type="submission" date="2010-12" db="EMBL/GenBank/DDBJ databases">
        <authorList>
            <person name="Muzny D."/>
            <person name="Qin X."/>
            <person name="Buhay C."/>
            <person name="Dugan-Rocha S."/>
            <person name="Ding Y."/>
            <person name="Chen G."/>
            <person name="Hawes A."/>
            <person name="Holder M."/>
            <person name="Jhangiani S."/>
            <person name="Johnson A."/>
            <person name="Khan Z."/>
            <person name="Li Z."/>
            <person name="Liu W."/>
            <person name="Liu X."/>
            <person name="Perez L."/>
            <person name="Shen H."/>
            <person name="Wang Q."/>
            <person name="Watt J."/>
            <person name="Xi L."/>
            <person name="Xin Y."/>
            <person name="Zhou J."/>
            <person name="Deng J."/>
            <person name="Jiang H."/>
            <person name="Liu Y."/>
            <person name="Qu J."/>
            <person name="Song X.-Z."/>
            <person name="Zhang L."/>
            <person name="Villasana D."/>
            <person name="Johnson A."/>
            <person name="Liu J."/>
            <person name="Liyanage D."/>
            <person name="Lorensuhewa L."/>
            <person name="Robinson T."/>
            <person name="Song A."/>
            <person name="Song B.-B."/>
            <person name="Dinh H."/>
            <person name="Thornton R."/>
            <person name="Coyle M."/>
            <person name="Francisco L."/>
            <person name="Jackson L."/>
            <person name="Javaid M."/>
            <person name="Korchina V."/>
            <person name="Kovar C."/>
            <person name="Mata R."/>
            <person name="Mathew T."/>
            <person name="Ngo R."/>
            <person name="Nguyen L."/>
            <person name="Nguyen N."/>
            <person name="Okwuonu G."/>
            <person name="Ongeri F."/>
            <person name="Pham C."/>
            <person name="Simmons D."/>
            <person name="Wilczek-Boney K."/>
            <person name="Hale W."/>
            <person name="Jakkamsetti A."/>
            <person name="Pham P."/>
            <person name="Ruth R."/>
            <person name="San Lucas F."/>
            <person name="Warren J."/>
            <person name="Zhang J."/>
            <person name="Zhao Z."/>
            <person name="Zhou C."/>
            <person name="Zhu D."/>
            <person name="Lee S."/>
            <person name="Bess C."/>
            <person name="Blankenburg K."/>
            <person name="Forbes L."/>
            <person name="Fu Q."/>
            <person name="Gubbala S."/>
            <person name="Hirani K."/>
            <person name="Jayaseelan J.C."/>
            <person name="Lara F."/>
            <person name="Munidasa M."/>
            <person name="Palculict T."/>
            <person name="Patil S."/>
            <person name="Pu L.-L."/>
            <person name="Saada N."/>
            <person name="Tang L."/>
            <person name="Weissenberger G."/>
            <person name="Zhu Y."/>
            <person name="Hemphill L."/>
            <person name="Shang Y."/>
            <person name="Youmans B."/>
            <person name="Ayvaz T."/>
            <person name="Ross M."/>
            <person name="Santibanez J."/>
            <person name="Aqrawi P."/>
            <person name="Gross S."/>
            <person name="Joshi V."/>
            <person name="Fowler G."/>
            <person name="Nazareth L."/>
            <person name="Reid J."/>
            <person name="Worley K."/>
            <person name="Petrosino J."/>
            <person name="Highlander S."/>
            <person name="Gibbs R."/>
        </authorList>
    </citation>
    <scope>NUCLEOTIDE SEQUENCE [LARGE SCALE GENOMIC DNA]</scope>
    <source>
        <strain evidence="1 2">DSM 10105</strain>
    </source>
</reference>
<comment type="caution">
    <text evidence="1">The sequence shown here is derived from an EMBL/GenBank/DDBJ whole genome shotgun (WGS) entry which is preliminary data.</text>
</comment>
<protein>
    <recommendedName>
        <fullName evidence="3">Fungal lipase-like domain-containing protein</fullName>
    </recommendedName>
</protein>
<dbReference type="EMBL" id="AEON01000002">
    <property type="protein sequence ID" value="EFT82674.1"/>
    <property type="molecule type" value="Genomic_DNA"/>
</dbReference>
<gene>
    <name evidence="1" type="ORF">HMPREF0620_1359</name>
</gene>
<dbReference type="PATRIC" id="fig|864564.6.peg.344"/>
<dbReference type="KEGG" id="pdo:PSDT_0314"/>
<dbReference type="Gene3D" id="3.40.50.1820">
    <property type="entry name" value="alpha/beta hydrolase"/>
    <property type="match status" value="1"/>
</dbReference>
<dbReference type="AlphaFoldDB" id="E6K2X0"/>
<evidence type="ECO:0000313" key="1">
    <source>
        <dbReference type="EMBL" id="EFT82674.1"/>
    </source>
</evidence>
<evidence type="ECO:0000313" key="2">
    <source>
        <dbReference type="Proteomes" id="UP000004946"/>
    </source>
</evidence>
<dbReference type="Proteomes" id="UP000004946">
    <property type="component" value="Chromosome"/>
</dbReference>
<dbReference type="HOGENOM" id="CLU_1254952_0_0_11"/>
<dbReference type="InterPro" id="IPR029058">
    <property type="entry name" value="AB_hydrolase_fold"/>
</dbReference>
<evidence type="ECO:0008006" key="3">
    <source>
        <dbReference type="Google" id="ProtNLM"/>
    </source>
</evidence>
<dbReference type="SUPFAM" id="SSF53474">
    <property type="entry name" value="alpha/beta-Hydrolases"/>
    <property type="match status" value="1"/>
</dbReference>